<dbReference type="Proteomes" id="UP001623660">
    <property type="component" value="Unassembled WGS sequence"/>
</dbReference>
<evidence type="ECO:0000313" key="1">
    <source>
        <dbReference type="EMBL" id="MFL0194347.1"/>
    </source>
</evidence>
<dbReference type="Gene3D" id="3.40.50.12090">
    <property type="match status" value="1"/>
</dbReference>
<dbReference type="RefSeq" id="WP_406790466.1">
    <property type="nucleotide sequence ID" value="NZ_JBJHZX010000002.1"/>
</dbReference>
<dbReference type="SUPFAM" id="SSF69360">
    <property type="entry name" value="Cell wall binding repeat"/>
    <property type="match status" value="1"/>
</dbReference>
<comment type="caution">
    <text evidence="1">The sequence shown here is derived from an EMBL/GenBank/DDBJ whole genome shotgun (WGS) entry which is preliminary data.</text>
</comment>
<gene>
    <name evidence="1" type="ORF">ACJDU8_01970</name>
</gene>
<evidence type="ECO:0000313" key="2">
    <source>
        <dbReference type="Proteomes" id="UP001623660"/>
    </source>
</evidence>
<dbReference type="PANTHER" id="PTHR37841:SF1">
    <property type="entry name" value="DUF3298 DOMAIN-CONTAINING PROTEIN"/>
    <property type="match status" value="1"/>
</dbReference>
<accession>A0ABW8SE98</accession>
<dbReference type="PANTHER" id="PTHR37841">
    <property type="entry name" value="GLR2918 PROTEIN"/>
    <property type="match status" value="1"/>
</dbReference>
<sequence length="510" mass="56204">MKKVIRIRIVSLVLNFVLIAGMSAVPLIVKAEGVENEVIWLDKNYDVSGTETYNVFHEGLAMVSINGKWGYIDKTGNEVIQPKYDRAQPFSEGLAAVLLNGKWGYINKSGNEVIPLQYDMAETFSEGLARVSLPGRADMCIDKTGKLAFKVEYGVDYDFKDGLALDWNENRKAGFIDKTGKVAIPYQYDGAESFSEGLASVYEISNSELGLMKYGLIDKTGRVVLPYKYDYIYRFHNGMAKVENGGLFGYIDNTGKEVIPCKYEDAENFEDGLAKVKLPSVYPKSGSVFSADSVVIEKYKYIDKTGKDILKPQYSFTDNFSEGLAIVSFNNQCGYIDKTGNVAIPIQYSKAYDFNEGVAFVKQGEKLGIIKNPLTSQDISANAIKASNTVRLAGNDRYETSVAISQKGWNQCGNVILTSGENYPDALVGSSFAYLKNAPVLITPSDKLDSSVSAEIARLQAKNVYILGSDTTISQNIDNELKQKYNVVRIGGTGLYDTAVNVGEEVRKIK</sequence>
<name>A0ABW8SE98_9CLOT</name>
<dbReference type="Pfam" id="PF04122">
    <property type="entry name" value="CW_binding_2"/>
    <property type="match status" value="1"/>
</dbReference>
<dbReference type="Pfam" id="PF14903">
    <property type="entry name" value="WG_beta_rep"/>
    <property type="match status" value="6"/>
</dbReference>
<organism evidence="1 2">
    <name type="scientific">Candidatus Clostridium eludens</name>
    <dbReference type="NCBI Taxonomy" id="3381663"/>
    <lineage>
        <taxon>Bacteria</taxon>
        <taxon>Bacillati</taxon>
        <taxon>Bacillota</taxon>
        <taxon>Clostridia</taxon>
        <taxon>Eubacteriales</taxon>
        <taxon>Clostridiaceae</taxon>
        <taxon>Clostridium</taxon>
    </lineage>
</organism>
<reference evidence="1 2" key="1">
    <citation type="submission" date="2024-11" db="EMBL/GenBank/DDBJ databases">
        <authorList>
            <person name="Heng Y.C."/>
            <person name="Lim A.C.H."/>
            <person name="Lee J.K.Y."/>
            <person name="Kittelmann S."/>
        </authorList>
    </citation>
    <scope>NUCLEOTIDE SEQUENCE [LARGE SCALE GENOMIC DNA]</scope>
    <source>
        <strain evidence="1 2">WILCCON 0269</strain>
    </source>
</reference>
<dbReference type="InterPro" id="IPR032774">
    <property type="entry name" value="WG_beta_rep"/>
</dbReference>
<dbReference type="EMBL" id="JBJHZX010000002">
    <property type="protein sequence ID" value="MFL0194347.1"/>
    <property type="molecule type" value="Genomic_DNA"/>
</dbReference>
<proteinExistence type="predicted"/>
<protein>
    <submittedName>
        <fullName evidence="1">WG repeat-containing protein</fullName>
    </submittedName>
</protein>
<dbReference type="InterPro" id="IPR007253">
    <property type="entry name" value="Cell_wall-bd_2"/>
</dbReference>
<keyword evidence="2" id="KW-1185">Reference proteome</keyword>